<organism evidence="1 2">
    <name type="scientific">Alternaria gaisen</name>
    <dbReference type="NCBI Taxonomy" id="167740"/>
    <lineage>
        <taxon>Eukaryota</taxon>
        <taxon>Fungi</taxon>
        <taxon>Dikarya</taxon>
        <taxon>Ascomycota</taxon>
        <taxon>Pezizomycotina</taxon>
        <taxon>Dothideomycetes</taxon>
        <taxon>Pleosporomycetidae</taxon>
        <taxon>Pleosporales</taxon>
        <taxon>Pleosporineae</taxon>
        <taxon>Pleosporaceae</taxon>
        <taxon>Alternaria</taxon>
        <taxon>Alternaria sect. Alternaria</taxon>
    </lineage>
</organism>
<accession>A0ACB6FL34</accession>
<dbReference type="Proteomes" id="UP000293547">
    <property type="component" value="Unassembled WGS sequence"/>
</dbReference>
<evidence type="ECO:0000313" key="2">
    <source>
        <dbReference type="Proteomes" id="UP000293547"/>
    </source>
</evidence>
<keyword evidence="2" id="KW-1185">Reference proteome</keyword>
<dbReference type="EMBL" id="PDWZ02000006">
    <property type="protein sequence ID" value="KAB2105164.1"/>
    <property type="molecule type" value="Genomic_DNA"/>
</dbReference>
<sequence>MQAASAGNIGLVQIIIQLGMGVSTQADDGSTALHCAARANQIEMIHLLVALGAQSDVCNNNGRIPVHEAVSGRCTPAFSVLVKRTADITKHVLRETIETDQHGLFQQAWESCHKDMLGTIGRSLFDVAASSTQTETMATLLLLPDITPEWILQTGAYTIRQIILKEQTAMLKCLLESKKLDPIINKSSRDWGHESLLHFAAAHGRAGVVVILLKHGNIDPNLVHRYNGLSPLNIAAFGGHLETVKQLLEYPTVVLNTRTGEGDYTTTPLFLACRKGYVEIVQLMLKIFDERGLDVDYSKGSFNGRTPLQIAVFYGHMEVVKLLLLRQDIDVNRTLGTLGLSMCRIAARRGHSRILGLLLGDSRTDRRHVRNTRDLLLFEAASEAHLLLVGILLDYDEASPQDTQRKLSTQKNIAGNRIDILEKLLVDIAFREHCMKYERANLWHVAAKTNSLELAMLLLEHAHRNEGIHHPALDVNHREGTNSTPLHIAVESANIGIVELLLHHKDIDINITSKGWTGYSALQRAKTYSQRSWRPREAMIYIRDLLEANGAQGASRKRNDDTNNLVLPSLLTQAEDSNNLVLPSSSGRAEHKDFHSAKVDENLRQSTHTSWASIVGIQDNGVGSRETNRGDNVLGDMTPTSSDDWLEEDPDVIFEEWMHFDGEEMIEDNRSEMLD</sequence>
<evidence type="ECO:0000313" key="1">
    <source>
        <dbReference type="EMBL" id="KAB2105164.1"/>
    </source>
</evidence>
<name>A0ACB6FL34_9PLEO</name>
<protein>
    <submittedName>
        <fullName evidence="1">Uncharacterized protein</fullName>
    </submittedName>
</protein>
<proteinExistence type="predicted"/>
<gene>
    <name evidence="1" type="ORF">AG0111_0g6783</name>
</gene>
<reference evidence="1 2" key="1">
    <citation type="journal article" date="2019" name="bioRxiv">
        <title>Genomics, evolutionary history and diagnostics of the Alternaria alternata species group including apple and Asian pear pathotypes.</title>
        <authorList>
            <person name="Armitage A.D."/>
            <person name="Cockerton H.M."/>
            <person name="Sreenivasaprasad S."/>
            <person name="Woodhall J.W."/>
            <person name="Lane C.R."/>
            <person name="Harrison R.J."/>
            <person name="Clarkson J.P."/>
        </authorList>
    </citation>
    <scope>NUCLEOTIDE SEQUENCE [LARGE SCALE GENOMIC DNA]</scope>
    <source>
        <strain evidence="1 2">FERA 650</strain>
    </source>
</reference>
<comment type="caution">
    <text evidence="1">The sequence shown here is derived from an EMBL/GenBank/DDBJ whole genome shotgun (WGS) entry which is preliminary data.</text>
</comment>